<dbReference type="STRING" id="554055.A0A2P6VI13"/>
<dbReference type="Proteomes" id="UP000239649">
    <property type="component" value="Unassembled WGS sequence"/>
</dbReference>
<organism evidence="2 3">
    <name type="scientific">Micractinium conductrix</name>
    <dbReference type="NCBI Taxonomy" id="554055"/>
    <lineage>
        <taxon>Eukaryota</taxon>
        <taxon>Viridiplantae</taxon>
        <taxon>Chlorophyta</taxon>
        <taxon>core chlorophytes</taxon>
        <taxon>Trebouxiophyceae</taxon>
        <taxon>Chlorellales</taxon>
        <taxon>Chlorellaceae</taxon>
        <taxon>Chlorella clade</taxon>
        <taxon>Micractinium</taxon>
    </lineage>
</organism>
<accession>A0A2P6VI13</accession>
<comment type="caution">
    <text evidence="2">The sequence shown here is derived from an EMBL/GenBank/DDBJ whole genome shotgun (WGS) entry which is preliminary data.</text>
</comment>
<gene>
    <name evidence="2" type="ORF">C2E20_3083</name>
</gene>
<sequence>MSTQVSSRTAPACPARCSRHRPAAAAAAARPTAFWGRPLASSRASQQQQQLAAAAGSPAAQQSRRQARAAAAPASASAAAAPALDSLEFYPVLTVQGFVSPDIPEGTEASVFAIYDDAKTLQYVGFSKGLRDSLRILFARRPEKAMYFKATHLPNMDQQAMIDIRSSWFDKNFGPPPGNKLPHERDQWQQPQAAFSISSRGKAAAAVELAKELQERIRLRGCKEVFVPNADLLAEGQVDFMPAAALSPEELERQRKKAEDAAKATRSVAFEMDGVPATYDLFFKNAYQTNGGYMFDCTVTFQDKETFHRVIVGKPYYEPFGIEPQATVERIFAFLLKKKVPRQTEGMLLNSQFSSNYFSVSQVEQNFDEFEAEFAELGPLPGSNSFWRFNRTKDYGNKGENETAEQLKATFS</sequence>
<evidence type="ECO:0000313" key="3">
    <source>
        <dbReference type="Proteomes" id="UP000239649"/>
    </source>
</evidence>
<dbReference type="OrthoDB" id="5982at2759"/>
<reference evidence="2 3" key="1">
    <citation type="journal article" date="2018" name="Plant J.">
        <title>Genome sequences of Chlorella sorokiniana UTEX 1602 and Micractinium conductrix SAG 241.80: implications to maltose excretion by a green alga.</title>
        <authorList>
            <person name="Arriola M.B."/>
            <person name="Velmurugan N."/>
            <person name="Zhang Y."/>
            <person name="Plunkett M.H."/>
            <person name="Hondzo H."/>
            <person name="Barney B.M."/>
        </authorList>
    </citation>
    <scope>NUCLEOTIDE SEQUENCE [LARGE SCALE GENOMIC DNA]</scope>
    <source>
        <strain evidence="2 3">SAG 241.80</strain>
    </source>
</reference>
<dbReference type="EMBL" id="LHPF02000006">
    <property type="protein sequence ID" value="PSC73720.1"/>
    <property type="molecule type" value="Genomic_DNA"/>
</dbReference>
<dbReference type="AlphaFoldDB" id="A0A2P6VI13"/>
<feature type="region of interest" description="Disordered" evidence="1">
    <location>
        <begin position="1"/>
        <end position="24"/>
    </location>
</feature>
<evidence type="ECO:0000256" key="1">
    <source>
        <dbReference type="SAM" id="MobiDB-lite"/>
    </source>
</evidence>
<feature type="region of interest" description="Disordered" evidence="1">
    <location>
        <begin position="38"/>
        <end position="68"/>
    </location>
</feature>
<proteinExistence type="predicted"/>
<keyword evidence="3" id="KW-1185">Reference proteome</keyword>
<name>A0A2P6VI13_9CHLO</name>
<evidence type="ECO:0000313" key="2">
    <source>
        <dbReference type="EMBL" id="PSC73720.1"/>
    </source>
</evidence>
<protein>
    <submittedName>
        <fullName evidence="2">GIY-YIG catalytic domain</fullName>
    </submittedName>
</protein>